<evidence type="ECO:0000313" key="1">
    <source>
        <dbReference type="EMBL" id="MBX59217.1"/>
    </source>
</evidence>
<reference evidence="1" key="1">
    <citation type="submission" date="2018-02" db="EMBL/GenBank/DDBJ databases">
        <title>Rhizophora mucronata_Transcriptome.</title>
        <authorList>
            <person name="Meera S.P."/>
            <person name="Sreeshan A."/>
            <person name="Augustine A."/>
        </authorList>
    </citation>
    <scope>NUCLEOTIDE SEQUENCE</scope>
    <source>
        <tissue evidence="1">Leaf</tissue>
    </source>
</reference>
<accession>A0A2P2PWU9</accession>
<organism evidence="1">
    <name type="scientific">Rhizophora mucronata</name>
    <name type="common">Asiatic mangrove</name>
    <dbReference type="NCBI Taxonomy" id="61149"/>
    <lineage>
        <taxon>Eukaryota</taxon>
        <taxon>Viridiplantae</taxon>
        <taxon>Streptophyta</taxon>
        <taxon>Embryophyta</taxon>
        <taxon>Tracheophyta</taxon>
        <taxon>Spermatophyta</taxon>
        <taxon>Magnoliopsida</taxon>
        <taxon>eudicotyledons</taxon>
        <taxon>Gunneridae</taxon>
        <taxon>Pentapetalae</taxon>
        <taxon>rosids</taxon>
        <taxon>fabids</taxon>
        <taxon>Malpighiales</taxon>
        <taxon>Rhizophoraceae</taxon>
        <taxon>Rhizophora</taxon>
    </lineage>
</organism>
<proteinExistence type="predicted"/>
<sequence length="12" mass="1441">MVYIRISSIDMI</sequence>
<name>A0A2P2PWU9_RHIMU</name>
<protein>
    <submittedName>
        <fullName evidence="1">Cytosolic Fe-S cluster assembly factor NBP35</fullName>
    </submittedName>
</protein>
<dbReference type="EMBL" id="GGEC01078733">
    <property type="protein sequence ID" value="MBX59217.1"/>
    <property type="molecule type" value="Transcribed_RNA"/>
</dbReference>